<proteinExistence type="predicted"/>
<dbReference type="Gene3D" id="2.160.20.80">
    <property type="entry name" value="E3 ubiquitin-protein ligase SopA"/>
    <property type="match status" value="1"/>
</dbReference>
<evidence type="ECO:0000313" key="1">
    <source>
        <dbReference type="EMBL" id="RID83580.1"/>
    </source>
</evidence>
<dbReference type="AlphaFoldDB" id="A0A398B6P1"/>
<dbReference type="Proteomes" id="UP000265816">
    <property type="component" value="Unassembled WGS sequence"/>
</dbReference>
<dbReference type="OrthoDB" id="154708at2"/>
<dbReference type="PANTHER" id="PTHR14136">
    <property type="entry name" value="BTB_POZ DOMAIN-CONTAINING PROTEIN KCTD9"/>
    <property type="match status" value="1"/>
</dbReference>
<gene>
    <name evidence="1" type="ORF">D1970_15525</name>
</gene>
<organism evidence="1 2">
    <name type="scientific">Mesobacillus zeae</name>
    <dbReference type="NCBI Taxonomy" id="1917180"/>
    <lineage>
        <taxon>Bacteria</taxon>
        <taxon>Bacillati</taxon>
        <taxon>Bacillota</taxon>
        <taxon>Bacilli</taxon>
        <taxon>Bacillales</taxon>
        <taxon>Bacillaceae</taxon>
        <taxon>Mesobacillus</taxon>
    </lineage>
</organism>
<dbReference type="Pfam" id="PF00805">
    <property type="entry name" value="Pentapeptide"/>
    <property type="match status" value="1"/>
</dbReference>
<evidence type="ECO:0000313" key="2">
    <source>
        <dbReference type="Proteomes" id="UP000265816"/>
    </source>
</evidence>
<name>A0A398B6P1_9BACI</name>
<protein>
    <submittedName>
        <fullName evidence="1">Pentapeptide repeat-containing protein</fullName>
    </submittedName>
</protein>
<dbReference type="PANTHER" id="PTHR14136:SF17">
    <property type="entry name" value="BTB_POZ DOMAIN-CONTAINING PROTEIN KCTD9"/>
    <property type="match status" value="1"/>
</dbReference>
<dbReference type="SUPFAM" id="SSF141571">
    <property type="entry name" value="Pentapeptide repeat-like"/>
    <property type="match status" value="1"/>
</dbReference>
<comment type="caution">
    <text evidence="1">The sequence shown here is derived from an EMBL/GenBank/DDBJ whole genome shotgun (WGS) entry which is preliminary data.</text>
</comment>
<sequence>MSQLPATTDSQHGIDLNGLRPDCENCFGLCCVALPFAASSDFAVNKDGGQPCPNLQADFRCNIHKELRQKGFRGCTVYECFGAGQKVSQITFKGNDWRNAPETANHMFKVYPLMQQLHEMLWYLTEALTMEAAKLIYSDLQCALDETERLTHLSPDSLAKLDVAAHRAYVNPLLLRTSELARTKVMRVQLKKNIGRGAHLFGANLRKADLRGADLRGAFLIAADLRDADLRVTDLIGADLRDADLRGADLTGSIFLTQAQINAAKGDTSTKIPNSLTRPAHWQ</sequence>
<keyword evidence="2" id="KW-1185">Reference proteome</keyword>
<dbReference type="InterPro" id="IPR001646">
    <property type="entry name" value="5peptide_repeat"/>
</dbReference>
<dbReference type="EMBL" id="QWVT01000026">
    <property type="protein sequence ID" value="RID83580.1"/>
    <property type="molecule type" value="Genomic_DNA"/>
</dbReference>
<accession>A0A398B6P1</accession>
<reference evidence="1 2" key="1">
    <citation type="submission" date="2018-08" db="EMBL/GenBank/DDBJ databases">
        <title>Bacillus jemisoniae sp. nov., Bacillus chryseoplanitiae sp. nov., Bacillus resnikiae sp. nov., and Bacillus frankliniae sp. nov., isolated from Viking spacecraft and associated surfaces.</title>
        <authorList>
            <person name="Seuylemezian A."/>
            <person name="Vaishampayan P."/>
        </authorList>
    </citation>
    <scope>NUCLEOTIDE SEQUENCE [LARGE SCALE GENOMIC DNA]</scope>
    <source>
        <strain evidence="1 2">JJ-247</strain>
    </source>
</reference>
<dbReference type="InterPro" id="IPR051082">
    <property type="entry name" value="Pentapeptide-BTB/POZ_domain"/>
</dbReference>